<keyword evidence="3" id="KW-1185">Reference proteome</keyword>
<keyword evidence="1" id="KW-0732">Signal</keyword>
<evidence type="ECO:0000256" key="1">
    <source>
        <dbReference type="SAM" id="SignalP"/>
    </source>
</evidence>
<reference evidence="3" key="1">
    <citation type="submission" date="2018-09" db="EMBL/GenBank/DDBJ databases">
        <title>Acidovorax cavernicola nov. sp. isolated from Gruta de las Maravillas (Aracena, Spain).</title>
        <authorList>
            <person name="Jurado V."/>
            <person name="Gutierrez-Patricio S."/>
            <person name="Gonzalez-Pimentel J.L."/>
            <person name="Miller A.Z."/>
            <person name="Laiz L."/>
            <person name="Saiz-Jimenez C."/>
        </authorList>
    </citation>
    <scope>NUCLEOTIDE SEQUENCE [LARGE SCALE GENOMIC DNA]</scope>
    <source>
        <strain evidence="3">1011MAR3C25</strain>
    </source>
</reference>
<name>A0A418T418_9RHOB</name>
<dbReference type="Proteomes" id="UP000284202">
    <property type="component" value="Unassembled WGS sequence"/>
</dbReference>
<sequence>MIRSIATIFLLGLSAGGLAATSLTAGEAGDAVFAERGPWSVSDEGLNWSMHVEGPDMAGFLPVEAGSVILHEFTDPTDNKPALQLTEKTDNRTRKIGPFPISGGDPVLTFFLEQTTRDIAKLTGGSPFYIRNRIKEALFESGKITQDDDNRTASFQPLRDDPNASQMNGFETLTLTFVLGEDPKAPIRELLARTEGDQPGYINRMVLQ</sequence>
<dbReference type="EMBL" id="QZCG01000002">
    <property type="protein sequence ID" value="RJE87887.1"/>
    <property type="molecule type" value="Genomic_DNA"/>
</dbReference>
<gene>
    <name evidence="2" type="ORF">D3P04_02885</name>
</gene>
<proteinExistence type="predicted"/>
<dbReference type="AlphaFoldDB" id="A0A418T418"/>
<protein>
    <submittedName>
        <fullName evidence="2">Uncharacterized protein</fullName>
    </submittedName>
</protein>
<dbReference type="OrthoDB" id="5801444at2"/>
<dbReference type="RefSeq" id="WP_119745784.1">
    <property type="nucleotide sequence ID" value="NZ_QZCG01000002.1"/>
</dbReference>
<evidence type="ECO:0000313" key="3">
    <source>
        <dbReference type="Proteomes" id="UP000284202"/>
    </source>
</evidence>
<accession>A0A418T418</accession>
<comment type="caution">
    <text evidence="2">The sequence shown here is derived from an EMBL/GenBank/DDBJ whole genome shotgun (WGS) entry which is preliminary data.</text>
</comment>
<feature type="signal peptide" evidence="1">
    <location>
        <begin position="1"/>
        <end position="19"/>
    </location>
</feature>
<organism evidence="2 3">
    <name type="scientific">Paracoccus onubensis</name>
    <dbReference type="NCBI Taxonomy" id="1675788"/>
    <lineage>
        <taxon>Bacteria</taxon>
        <taxon>Pseudomonadati</taxon>
        <taxon>Pseudomonadota</taxon>
        <taxon>Alphaproteobacteria</taxon>
        <taxon>Rhodobacterales</taxon>
        <taxon>Paracoccaceae</taxon>
        <taxon>Paracoccus</taxon>
    </lineage>
</organism>
<feature type="chain" id="PRO_5018965627" evidence="1">
    <location>
        <begin position="20"/>
        <end position="208"/>
    </location>
</feature>
<evidence type="ECO:0000313" key="2">
    <source>
        <dbReference type="EMBL" id="RJE87887.1"/>
    </source>
</evidence>